<accession>A0A699IW36</accession>
<proteinExistence type="predicted"/>
<organism evidence="1">
    <name type="scientific">Tanacetum cinerariifolium</name>
    <name type="common">Dalmatian daisy</name>
    <name type="synonym">Chrysanthemum cinerariifolium</name>
    <dbReference type="NCBI Taxonomy" id="118510"/>
    <lineage>
        <taxon>Eukaryota</taxon>
        <taxon>Viridiplantae</taxon>
        <taxon>Streptophyta</taxon>
        <taxon>Embryophyta</taxon>
        <taxon>Tracheophyta</taxon>
        <taxon>Spermatophyta</taxon>
        <taxon>Magnoliopsida</taxon>
        <taxon>eudicotyledons</taxon>
        <taxon>Gunneridae</taxon>
        <taxon>Pentapetalae</taxon>
        <taxon>asterids</taxon>
        <taxon>campanulids</taxon>
        <taxon>Asterales</taxon>
        <taxon>Asteraceae</taxon>
        <taxon>Asteroideae</taxon>
        <taxon>Anthemideae</taxon>
        <taxon>Anthemidinae</taxon>
        <taxon>Tanacetum</taxon>
    </lineage>
</organism>
<dbReference type="EMBL" id="BKCJ010340057">
    <property type="protein sequence ID" value="GEZ90564.1"/>
    <property type="molecule type" value="Genomic_DNA"/>
</dbReference>
<feature type="non-terminal residue" evidence="1">
    <location>
        <position position="1"/>
    </location>
</feature>
<dbReference type="PANTHER" id="PTHR47718:SF12">
    <property type="entry name" value="PROTEIN FAR1-RELATED SEQUENCE"/>
    <property type="match status" value="1"/>
</dbReference>
<dbReference type="AlphaFoldDB" id="A0A699IW36"/>
<sequence>IHYVKDANSDICEEIELSDGTFNYKPIVDEYEKPKVRSEYSTIDKCIEMYAKYAEKSRNITKKRKQMSHPEQIFVQQLGSTSIGATKAHHLYASTHGGYESVNATETEYQNHKRDLNAHIDPDEFEKKWHVLIEEFNLKENKWLSDMYNIGNQWIPAYFKDVELCGLMRTTSRSDSDNSFFSNFNFEGSTLINFMMCFEVEMERQRHKQEILDDSTMLKIPKSKTKLPIEQYAQKKNTKTMFILI</sequence>
<name>A0A699IW36_TANCI</name>
<reference evidence="1" key="1">
    <citation type="journal article" date="2019" name="Sci. Rep.">
        <title>Draft genome of Tanacetum cinerariifolium, the natural source of mosquito coil.</title>
        <authorList>
            <person name="Yamashiro T."/>
            <person name="Shiraishi A."/>
            <person name="Satake H."/>
            <person name="Nakayama K."/>
        </authorList>
    </citation>
    <scope>NUCLEOTIDE SEQUENCE</scope>
</reference>
<protein>
    <submittedName>
        <fullName evidence="1">Protein FAR1-related sequence 5-like</fullName>
    </submittedName>
</protein>
<dbReference type="PANTHER" id="PTHR47718">
    <property type="entry name" value="OS01G0519700 PROTEIN"/>
    <property type="match status" value="1"/>
</dbReference>
<comment type="caution">
    <text evidence="1">The sequence shown here is derived from an EMBL/GenBank/DDBJ whole genome shotgun (WGS) entry which is preliminary data.</text>
</comment>
<gene>
    <name evidence="1" type="ORF">Tci_562537</name>
</gene>
<evidence type="ECO:0000313" key="1">
    <source>
        <dbReference type="EMBL" id="GEZ90564.1"/>
    </source>
</evidence>